<sequence>MVHTYPSFINNYYIIICTISLTSKINKNFIKKEAILLILSRFTKLTIYRIPN</sequence>
<proteinExistence type="predicted"/>
<protein>
    <submittedName>
        <fullName evidence="1">Uncharacterized protein</fullName>
    </submittedName>
</protein>
<name>A0A6S6T2Q2_9BACT</name>
<dbReference type="AlphaFoldDB" id="A0A6S6T2Q2"/>
<dbReference type="EMBL" id="CACVAU010000042">
    <property type="protein sequence ID" value="CAA6813552.1"/>
    <property type="molecule type" value="Genomic_DNA"/>
</dbReference>
<organism evidence="1">
    <name type="scientific">uncultured Sulfurovum sp</name>
    <dbReference type="NCBI Taxonomy" id="269237"/>
    <lineage>
        <taxon>Bacteria</taxon>
        <taxon>Pseudomonadati</taxon>
        <taxon>Campylobacterota</taxon>
        <taxon>Epsilonproteobacteria</taxon>
        <taxon>Campylobacterales</taxon>
        <taxon>Sulfurovaceae</taxon>
        <taxon>Sulfurovum</taxon>
        <taxon>environmental samples</taxon>
    </lineage>
</organism>
<accession>A0A6S6T2Q2</accession>
<evidence type="ECO:0000313" key="1">
    <source>
        <dbReference type="EMBL" id="CAA6813552.1"/>
    </source>
</evidence>
<gene>
    <name evidence="1" type="ORF">HELGO_WM4210</name>
</gene>
<reference evidence="1" key="1">
    <citation type="submission" date="2020-01" db="EMBL/GenBank/DDBJ databases">
        <authorList>
            <person name="Meier V. D."/>
            <person name="Meier V D."/>
        </authorList>
    </citation>
    <scope>NUCLEOTIDE SEQUENCE</scope>
    <source>
        <strain evidence="1">HLG_WM_MAG_05</strain>
    </source>
</reference>